<evidence type="ECO:0000313" key="1">
    <source>
        <dbReference type="EMBL" id="ETO58477.1"/>
    </source>
</evidence>
<reference evidence="1 2" key="1">
    <citation type="submission" date="2013-11" db="EMBL/GenBank/DDBJ databases">
        <title>The Genome Sequence of Phytophthora parasitica P1976.</title>
        <authorList>
            <consortium name="The Broad Institute Genomics Platform"/>
            <person name="Russ C."/>
            <person name="Tyler B."/>
            <person name="Panabieres F."/>
            <person name="Shan W."/>
            <person name="Tripathy S."/>
            <person name="Grunwald N."/>
            <person name="Machado M."/>
            <person name="Johnson C.S."/>
            <person name="Walker B."/>
            <person name="Young S."/>
            <person name="Zeng Q."/>
            <person name="Gargeya S."/>
            <person name="Fitzgerald M."/>
            <person name="Haas B."/>
            <person name="Abouelleil A."/>
            <person name="Allen A.W."/>
            <person name="Alvarado L."/>
            <person name="Arachchi H.M."/>
            <person name="Berlin A.M."/>
            <person name="Chapman S.B."/>
            <person name="Gainer-Dewar J."/>
            <person name="Goldberg J."/>
            <person name="Griggs A."/>
            <person name="Gujja S."/>
            <person name="Hansen M."/>
            <person name="Howarth C."/>
            <person name="Imamovic A."/>
            <person name="Ireland A."/>
            <person name="Larimer J."/>
            <person name="McCowan C."/>
            <person name="Murphy C."/>
            <person name="Pearson M."/>
            <person name="Poon T.W."/>
            <person name="Priest M."/>
            <person name="Roberts A."/>
            <person name="Saif S."/>
            <person name="Shea T."/>
            <person name="Sisk P."/>
            <person name="Sykes S."/>
            <person name="Wortman J."/>
            <person name="Nusbaum C."/>
            <person name="Birren B."/>
        </authorList>
    </citation>
    <scope>NUCLEOTIDE SEQUENCE [LARGE SCALE GENOMIC DNA]</scope>
    <source>
        <strain evidence="1 2">P1976</strain>
    </source>
</reference>
<evidence type="ECO:0000313" key="2">
    <source>
        <dbReference type="Proteomes" id="UP000028582"/>
    </source>
</evidence>
<accession>A0A080YVR6</accession>
<sequence length="40" mass="4495">MSSFFGSSRGRLSKIFLNIIGYANVKVSEKWYTPNGIVVK</sequence>
<organism evidence="1 2">
    <name type="scientific">Phytophthora nicotianae P1976</name>
    <dbReference type="NCBI Taxonomy" id="1317066"/>
    <lineage>
        <taxon>Eukaryota</taxon>
        <taxon>Sar</taxon>
        <taxon>Stramenopiles</taxon>
        <taxon>Oomycota</taxon>
        <taxon>Peronosporomycetes</taxon>
        <taxon>Peronosporales</taxon>
        <taxon>Peronosporaceae</taxon>
        <taxon>Phytophthora</taxon>
    </lineage>
</organism>
<proteinExistence type="predicted"/>
<protein>
    <submittedName>
        <fullName evidence="1">Uncharacterized protein</fullName>
    </submittedName>
</protein>
<dbReference type="AlphaFoldDB" id="A0A080YVR6"/>
<dbReference type="Proteomes" id="UP000028582">
    <property type="component" value="Unassembled WGS sequence"/>
</dbReference>
<name>A0A080YVR6_PHYNI</name>
<comment type="caution">
    <text evidence="1">The sequence shown here is derived from an EMBL/GenBank/DDBJ whole genome shotgun (WGS) entry which is preliminary data.</text>
</comment>
<gene>
    <name evidence="1" type="ORF">F444_23148</name>
</gene>
<dbReference type="EMBL" id="ANJA01005170">
    <property type="protein sequence ID" value="ETO58477.1"/>
    <property type="molecule type" value="Genomic_DNA"/>
</dbReference>